<reference evidence="1 2" key="1">
    <citation type="journal article" date="2017" name="Genome Biol. Evol.">
        <title>Phytophthora megakarya and P. palmivora, closely related causal agents of cacao black pod rot, underwent increases in genome sizes and gene numbers by different mechanisms.</title>
        <authorList>
            <person name="Ali S.S."/>
            <person name="Shao J."/>
            <person name="Lary D.J."/>
            <person name="Kronmiller B."/>
            <person name="Shen D."/>
            <person name="Strem M.D."/>
            <person name="Amoako-Attah I."/>
            <person name="Akrofi A.Y."/>
            <person name="Begoude B.A."/>
            <person name="Ten Hoopen G.M."/>
            <person name="Coulibaly K."/>
            <person name="Kebe B.I."/>
            <person name="Melnick R.L."/>
            <person name="Guiltinan M.J."/>
            <person name="Tyler B.M."/>
            <person name="Meinhardt L.W."/>
            <person name="Bailey B.A."/>
        </authorList>
    </citation>
    <scope>NUCLEOTIDE SEQUENCE [LARGE SCALE GENOMIC DNA]</scope>
    <source>
        <strain evidence="2">sbr112.9</strain>
    </source>
</reference>
<gene>
    <name evidence="1" type="ORF">PHPALM_13340</name>
</gene>
<sequence length="176" mass="20320">MVRESKSPHSTPTFCVRKPNGKWRLAHAYNKLNNATGYRMPQRRSIAWSHNYLDHCTYFDDIFVHSRAEGGQTVMEVHLKHLRRVFEVMRANRLYANIDKRVFAAEEIKVLGGFVSRVGVRADPGKVKAIAAWPSPRSQKDLRKWLGLANYLHKYSAGYPELARPLSDLLKKDADW</sequence>
<accession>A0A2P4XXH3</accession>
<name>A0A2P4XXH3_9STRA</name>
<feature type="non-terminal residue" evidence="1">
    <location>
        <position position="176"/>
    </location>
</feature>
<dbReference type="PANTHER" id="PTHR33064">
    <property type="entry name" value="POL PROTEIN"/>
    <property type="match status" value="1"/>
</dbReference>
<organism evidence="1 2">
    <name type="scientific">Phytophthora palmivora</name>
    <dbReference type="NCBI Taxonomy" id="4796"/>
    <lineage>
        <taxon>Eukaryota</taxon>
        <taxon>Sar</taxon>
        <taxon>Stramenopiles</taxon>
        <taxon>Oomycota</taxon>
        <taxon>Peronosporomycetes</taxon>
        <taxon>Peronosporales</taxon>
        <taxon>Peronosporaceae</taxon>
        <taxon>Phytophthora</taxon>
    </lineage>
</organism>
<dbReference type="InterPro" id="IPR051320">
    <property type="entry name" value="Viral_Replic_Matur_Polypro"/>
</dbReference>
<dbReference type="InterPro" id="IPR043128">
    <property type="entry name" value="Rev_trsase/Diguanyl_cyclase"/>
</dbReference>
<proteinExistence type="predicted"/>
<dbReference type="Gene3D" id="3.10.10.10">
    <property type="entry name" value="HIV Type 1 Reverse Transcriptase, subunit A, domain 1"/>
    <property type="match status" value="1"/>
</dbReference>
<dbReference type="AlphaFoldDB" id="A0A2P4XXH3"/>
<dbReference type="Proteomes" id="UP000237271">
    <property type="component" value="Unassembled WGS sequence"/>
</dbReference>
<dbReference type="PANTHER" id="PTHR33064:SF37">
    <property type="entry name" value="RIBONUCLEASE H"/>
    <property type="match status" value="1"/>
</dbReference>
<dbReference type="OrthoDB" id="115234at2759"/>
<dbReference type="InterPro" id="IPR043502">
    <property type="entry name" value="DNA/RNA_pol_sf"/>
</dbReference>
<evidence type="ECO:0000313" key="1">
    <source>
        <dbReference type="EMBL" id="POM70246.1"/>
    </source>
</evidence>
<protein>
    <submittedName>
        <fullName evidence="1">Retrovirus Polyprotein</fullName>
    </submittedName>
</protein>
<keyword evidence="2" id="KW-1185">Reference proteome</keyword>
<dbReference type="Gene3D" id="3.30.70.270">
    <property type="match status" value="2"/>
</dbReference>
<dbReference type="SUPFAM" id="SSF56672">
    <property type="entry name" value="DNA/RNA polymerases"/>
    <property type="match status" value="1"/>
</dbReference>
<evidence type="ECO:0000313" key="2">
    <source>
        <dbReference type="Proteomes" id="UP000237271"/>
    </source>
</evidence>
<comment type="caution">
    <text evidence="1">The sequence shown here is derived from an EMBL/GenBank/DDBJ whole genome shotgun (WGS) entry which is preliminary data.</text>
</comment>
<dbReference type="EMBL" id="NCKW01007210">
    <property type="protein sequence ID" value="POM70246.1"/>
    <property type="molecule type" value="Genomic_DNA"/>
</dbReference>